<evidence type="ECO:0000256" key="1">
    <source>
        <dbReference type="SAM" id="Phobius"/>
    </source>
</evidence>
<dbReference type="AlphaFoldDB" id="A0A9P4Y6T0"/>
<keyword evidence="1" id="KW-0812">Transmembrane</keyword>
<dbReference type="EMBL" id="MU032346">
    <property type="protein sequence ID" value="KAF3767603.1"/>
    <property type="molecule type" value="Genomic_DNA"/>
</dbReference>
<dbReference type="Proteomes" id="UP000803844">
    <property type="component" value="Unassembled WGS sequence"/>
</dbReference>
<accession>A0A9P4Y6T0</accession>
<comment type="caution">
    <text evidence="2">The sequence shown here is derived from an EMBL/GenBank/DDBJ whole genome shotgun (WGS) entry which is preliminary data.</text>
</comment>
<feature type="transmembrane region" description="Helical" evidence="1">
    <location>
        <begin position="73"/>
        <end position="90"/>
    </location>
</feature>
<dbReference type="RefSeq" id="XP_040778564.1">
    <property type="nucleotide sequence ID" value="XM_040914980.1"/>
</dbReference>
<evidence type="ECO:0000313" key="3">
    <source>
        <dbReference type="Proteomes" id="UP000803844"/>
    </source>
</evidence>
<proteinExistence type="predicted"/>
<sequence length="127" mass="14170">MCAFFSSIFLGFVGMEVMAFLMDWVIDVALRRGEHETRRSGVGGLGSSSIHCVGHIFDLFTSRSNPKQATLTHGVNGVSFLFIFFIWHVGDQKGRIMKRGKEREIYSLTVWLGAFLECAPSRGRGGH</sequence>
<evidence type="ECO:0000313" key="2">
    <source>
        <dbReference type="EMBL" id="KAF3767603.1"/>
    </source>
</evidence>
<organism evidence="2 3">
    <name type="scientific">Cryphonectria parasitica (strain ATCC 38755 / EP155)</name>
    <dbReference type="NCBI Taxonomy" id="660469"/>
    <lineage>
        <taxon>Eukaryota</taxon>
        <taxon>Fungi</taxon>
        <taxon>Dikarya</taxon>
        <taxon>Ascomycota</taxon>
        <taxon>Pezizomycotina</taxon>
        <taxon>Sordariomycetes</taxon>
        <taxon>Sordariomycetidae</taxon>
        <taxon>Diaporthales</taxon>
        <taxon>Cryphonectriaceae</taxon>
        <taxon>Cryphonectria-Endothia species complex</taxon>
        <taxon>Cryphonectria</taxon>
    </lineage>
</organism>
<dbReference type="GeneID" id="63832109"/>
<keyword evidence="1" id="KW-1133">Transmembrane helix</keyword>
<keyword evidence="3" id="KW-1185">Reference proteome</keyword>
<reference evidence="2" key="1">
    <citation type="journal article" date="2020" name="Phytopathology">
        <title>Genome sequence of the chestnut blight fungus Cryphonectria parasitica EP155: A fundamental resource for an archetypical invasive plant pathogen.</title>
        <authorList>
            <person name="Crouch J.A."/>
            <person name="Dawe A."/>
            <person name="Aerts A."/>
            <person name="Barry K."/>
            <person name="Churchill A.C.L."/>
            <person name="Grimwood J."/>
            <person name="Hillman B."/>
            <person name="Milgroom M.G."/>
            <person name="Pangilinan J."/>
            <person name="Smith M."/>
            <person name="Salamov A."/>
            <person name="Schmutz J."/>
            <person name="Yadav J."/>
            <person name="Grigoriev I.V."/>
            <person name="Nuss D."/>
        </authorList>
    </citation>
    <scope>NUCLEOTIDE SEQUENCE</scope>
    <source>
        <strain evidence="2">EP155</strain>
    </source>
</reference>
<protein>
    <submittedName>
        <fullName evidence="2">Uncharacterized protein</fullName>
    </submittedName>
</protein>
<keyword evidence="1" id="KW-0472">Membrane</keyword>
<feature type="transmembrane region" description="Helical" evidence="1">
    <location>
        <begin position="6"/>
        <end position="30"/>
    </location>
</feature>
<name>A0A9P4Y6T0_CRYP1</name>
<gene>
    <name evidence="2" type="ORF">M406DRAFT_102036</name>
</gene>